<dbReference type="InterPro" id="IPR018060">
    <property type="entry name" value="HTH_AraC"/>
</dbReference>
<dbReference type="SUPFAM" id="SSF46689">
    <property type="entry name" value="Homeodomain-like"/>
    <property type="match status" value="2"/>
</dbReference>
<dbReference type="InterPro" id="IPR009057">
    <property type="entry name" value="Homeodomain-like_sf"/>
</dbReference>
<dbReference type="InterPro" id="IPR002818">
    <property type="entry name" value="DJ-1/PfpI"/>
</dbReference>
<dbReference type="Pfam" id="PF12833">
    <property type="entry name" value="HTH_18"/>
    <property type="match status" value="1"/>
</dbReference>
<dbReference type="KEGG" id="ptx:ABW99_04515"/>
<organism evidence="5 6">
    <name type="scientific">Pandoraea thiooxydans</name>
    <dbReference type="NCBI Taxonomy" id="445709"/>
    <lineage>
        <taxon>Bacteria</taxon>
        <taxon>Pseudomonadati</taxon>
        <taxon>Pseudomonadota</taxon>
        <taxon>Betaproteobacteria</taxon>
        <taxon>Burkholderiales</taxon>
        <taxon>Burkholderiaceae</taxon>
        <taxon>Pandoraea</taxon>
    </lineage>
</organism>
<evidence type="ECO:0000259" key="4">
    <source>
        <dbReference type="PROSITE" id="PS01124"/>
    </source>
</evidence>
<dbReference type="Gene3D" id="3.40.50.880">
    <property type="match status" value="1"/>
</dbReference>
<dbReference type="Pfam" id="PF01965">
    <property type="entry name" value="DJ-1_PfpI"/>
    <property type="match status" value="1"/>
</dbReference>
<evidence type="ECO:0000313" key="6">
    <source>
        <dbReference type="Proteomes" id="UP000036700"/>
    </source>
</evidence>
<dbReference type="Proteomes" id="UP000036700">
    <property type="component" value="Chromosome"/>
</dbReference>
<dbReference type="PATRIC" id="fig|445709.3.peg.968"/>
<keyword evidence="2" id="KW-0804">Transcription</keyword>
<proteinExistence type="predicted"/>
<dbReference type="InterPro" id="IPR052158">
    <property type="entry name" value="INH-QAR"/>
</dbReference>
<dbReference type="GO" id="GO:0043565">
    <property type="term" value="F:sequence-specific DNA binding"/>
    <property type="evidence" value="ECO:0007669"/>
    <property type="project" value="InterPro"/>
</dbReference>
<protein>
    <submittedName>
        <fullName evidence="5">AraC family transcriptional regulator</fullName>
    </submittedName>
</protein>
<dbReference type="CDD" id="cd03137">
    <property type="entry name" value="GATase1_AraC_1"/>
    <property type="match status" value="1"/>
</dbReference>
<keyword evidence="1" id="KW-0805">Transcription regulation</keyword>
<dbReference type="STRING" id="445709.ABW99_04515"/>
<dbReference type="Gene3D" id="1.10.10.60">
    <property type="entry name" value="Homeodomain-like"/>
    <property type="match status" value="1"/>
</dbReference>
<dbReference type="EMBL" id="CP011568">
    <property type="protein sequence ID" value="AKJ67597.1"/>
    <property type="molecule type" value="Genomic_DNA"/>
</dbReference>
<evidence type="ECO:0000313" key="5">
    <source>
        <dbReference type="EMBL" id="AKJ67597.1"/>
    </source>
</evidence>
<evidence type="ECO:0000256" key="3">
    <source>
        <dbReference type="SAM" id="MobiDB-lite"/>
    </source>
</evidence>
<dbReference type="SUPFAM" id="SSF52317">
    <property type="entry name" value="Class I glutamine amidotransferase-like"/>
    <property type="match status" value="1"/>
</dbReference>
<reference evidence="6" key="1">
    <citation type="submission" date="2015-06" db="EMBL/GenBank/DDBJ databases">
        <authorList>
            <person name="Lim Y.L."/>
            <person name="Ee R."/>
            <person name="Yong D."/>
            <person name="How K.Y."/>
            <person name="Yin W.F."/>
            <person name="Chan K.G."/>
        </authorList>
    </citation>
    <scope>NUCLEOTIDE SEQUENCE [LARGE SCALE GENOMIC DNA]</scope>
    <source>
        <strain evidence="6">DSM 25325</strain>
    </source>
</reference>
<dbReference type="SMART" id="SM00342">
    <property type="entry name" value="HTH_ARAC"/>
    <property type="match status" value="1"/>
</dbReference>
<evidence type="ECO:0000256" key="2">
    <source>
        <dbReference type="ARBA" id="ARBA00023163"/>
    </source>
</evidence>
<feature type="domain" description="HTH araC/xylS-type" evidence="4">
    <location>
        <begin position="219"/>
        <end position="317"/>
    </location>
</feature>
<dbReference type="OrthoDB" id="8543772at2"/>
<dbReference type="PROSITE" id="PS01124">
    <property type="entry name" value="HTH_ARAC_FAMILY_2"/>
    <property type="match status" value="1"/>
</dbReference>
<dbReference type="RefSeq" id="WP_047213239.1">
    <property type="nucleotide sequence ID" value="NZ_CP011568.3"/>
</dbReference>
<name>A0A0G3EQK8_9BURK</name>
<feature type="region of interest" description="Disordered" evidence="3">
    <location>
        <begin position="321"/>
        <end position="360"/>
    </location>
</feature>
<dbReference type="AlphaFoldDB" id="A0A0G3EQK8"/>
<dbReference type="PANTHER" id="PTHR43130:SF3">
    <property type="entry name" value="HTH-TYPE TRANSCRIPTIONAL REGULATOR RV1931C"/>
    <property type="match status" value="1"/>
</dbReference>
<keyword evidence="6" id="KW-1185">Reference proteome</keyword>
<dbReference type="PANTHER" id="PTHR43130">
    <property type="entry name" value="ARAC-FAMILY TRANSCRIPTIONAL REGULATOR"/>
    <property type="match status" value="1"/>
</dbReference>
<evidence type="ECO:0000256" key="1">
    <source>
        <dbReference type="ARBA" id="ARBA00023015"/>
    </source>
</evidence>
<accession>A0A0G3EQK8</accession>
<gene>
    <name evidence="5" type="ORF">ABW99_04515</name>
</gene>
<sequence>MKRIKIGMVVFPGFQLLDIAGPRDAFAEVRILSRGECEYEMLTVGTTRGAVQSSSGLTVVPDRTIFDVCPEFDTIIVPGGLGIFDAFDDPALSKWLYEHYRRARRVCAICNGLFALGAAGLLDNRVVTTHWMDVPRLSATFPKTRIEPDHIYVNDGSIYTTAGVTAGIDLSLALIEEDFGKAMALDVAKYLIVYLRRAGGQSQFSPLLESQAAPGSQTIALQQYILDNLNIDHTVASLAERVHMSARNLSRTFIKECGVTPITFLSNARIDAARRHLESTDLSLREIAKRCGFDSTDALRRVFARRLQINPTEYRDRFRTESAAHVARAPGKPKATTRQTSKQSGAREASRDAPVAPDLL</sequence>
<dbReference type="GO" id="GO:0003700">
    <property type="term" value="F:DNA-binding transcription factor activity"/>
    <property type="evidence" value="ECO:0007669"/>
    <property type="project" value="InterPro"/>
</dbReference>
<dbReference type="InterPro" id="IPR029062">
    <property type="entry name" value="Class_I_gatase-like"/>
</dbReference>